<keyword evidence="6" id="KW-1185">Reference proteome</keyword>
<dbReference type="GeneID" id="54571692"/>
<name>A0A6A6C2U6_ZASCE</name>
<gene>
    <name evidence="5" type="ORF">M409DRAFT_69744</name>
</gene>
<protein>
    <submittedName>
        <fullName evidence="5">Uncharacterized protein</fullName>
    </submittedName>
</protein>
<dbReference type="EMBL" id="ML993619">
    <property type="protein sequence ID" value="KAF2161371.1"/>
    <property type="molecule type" value="Genomic_DNA"/>
</dbReference>
<evidence type="ECO:0000256" key="2">
    <source>
        <dbReference type="ARBA" id="ARBA00005892"/>
    </source>
</evidence>
<organism evidence="5 6">
    <name type="scientific">Zasmidium cellare ATCC 36951</name>
    <dbReference type="NCBI Taxonomy" id="1080233"/>
    <lineage>
        <taxon>Eukaryota</taxon>
        <taxon>Fungi</taxon>
        <taxon>Dikarya</taxon>
        <taxon>Ascomycota</taxon>
        <taxon>Pezizomycotina</taxon>
        <taxon>Dothideomycetes</taxon>
        <taxon>Dothideomycetidae</taxon>
        <taxon>Mycosphaerellales</taxon>
        <taxon>Mycosphaerellaceae</taxon>
        <taxon>Zasmidium</taxon>
    </lineage>
</organism>
<dbReference type="OrthoDB" id="2019644at2759"/>
<evidence type="ECO:0000256" key="4">
    <source>
        <dbReference type="ARBA" id="ARBA00023242"/>
    </source>
</evidence>
<proteinExistence type="inferred from homology"/>
<comment type="subcellular location">
    <subcellularLocation>
        <location evidence="1">Nucleus</location>
    </subcellularLocation>
</comment>
<dbReference type="GO" id="GO:0006999">
    <property type="term" value="P:nuclear pore organization"/>
    <property type="evidence" value="ECO:0007669"/>
    <property type="project" value="TreeGrafter"/>
</dbReference>
<keyword evidence="3" id="KW-0813">Transport</keyword>
<evidence type="ECO:0000256" key="3">
    <source>
        <dbReference type="ARBA" id="ARBA00022448"/>
    </source>
</evidence>
<dbReference type="PANTHER" id="PTHR31344:SF0">
    <property type="entry name" value="NUCLEAR PORE COMPLEX PROTEIN NUP205"/>
    <property type="match status" value="1"/>
</dbReference>
<dbReference type="PANTHER" id="PTHR31344">
    <property type="entry name" value="NUCLEAR PORE COMPLEX PROTEIN NUP205"/>
    <property type="match status" value="1"/>
</dbReference>
<dbReference type="Proteomes" id="UP000799537">
    <property type="component" value="Unassembled WGS sequence"/>
</dbReference>
<dbReference type="Pfam" id="PF11894">
    <property type="entry name" value="Nup192"/>
    <property type="match status" value="1"/>
</dbReference>
<evidence type="ECO:0000313" key="6">
    <source>
        <dbReference type="Proteomes" id="UP000799537"/>
    </source>
</evidence>
<keyword evidence="4" id="KW-0539">Nucleus</keyword>
<dbReference type="GO" id="GO:0044611">
    <property type="term" value="C:nuclear pore inner ring"/>
    <property type="evidence" value="ECO:0007669"/>
    <property type="project" value="TreeGrafter"/>
</dbReference>
<evidence type="ECO:0000313" key="5">
    <source>
        <dbReference type="EMBL" id="KAF2161371.1"/>
    </source>
</evidence>
<reference evidence="5" key="1">
    <citation type="journal article" date="2020" name="Stud. Mycol.">
        <title>101 Dothideomycetes genomes: a test case for predicting lifestyles and emergence of pathogens.</title>
        <authorList>
            <person name="Haridas S."/>
            <person name="Albert R."/>
            <person name="Binder M."/>
            <person name="Bloem J."/>
            <person name="Labutti K."/>
            <person name="Salamov A."/>
            <person name="Andreopoulos B."/>
            <person name="Baker S."/>
            <person name="Barry K."/>
            <person name="Bills G."/>
            <person name="Bluhm B."/>
            <person name="Cannon C."/>
            <person name="Castanera R."/>
            <person name="Culley D."/>
            <person name="Daum C."/>
            <person name="Ezra D."/>
            <person name="Gonzalez J."/>
            <person name="Henrissat B."/>
            <person name="Kuo A."/>
            <person name="Liang C."/>
            <person name="Lipzen A."/>
            <person name="Lutzoni F."/>
            <person name="Magnuson J."/>
            <person name="Mondo S."/>
            <person name="Nolan M."/>
            <person name="Ohm R."/>
            <person name="Pangilinan J."/>
            <person name="Park H.-J."/>
            <person name="Ramirez L."/>
            <person name="Alfaro M."/>
            <person name="Sun H."/>
            <person name="Tritt A."/>
            <person name="Yoshinaga Y."/>
            <person name="Zwiers L.-H."/>
            <person name="Turgeon B."/>
            <person name="Goodwin S."/>
            <person name="Spatafora J."/>
            <person name="Crous P."/>
            <person name="Grigoriev I."/>
        </authorList>
    </citation>
    <scope>NUCLEOTIDE SEQUENCE</scope>
    <source>
        <strain evidence="5">ATCC 36951</strain>
    </source>
</reference>
<accession>A0A6A6C2U6</accession>
<evidence type="ECO:0000256" key="1">
    <source>
        <dbReference type="ARBA" id="ARBA00004123"/>
    </source>
</evidence>
<dbReference type="RefSeq" id="XP_033662260.1">
    <property type="nucleotide sequence ID" value="XM_033818420.1"/>
</dbReference>
<comment type="similarity">
    <text evidence="2">Belongs to the NUP186/NUP192/NUP205 family.</text>
</comment>
<dbReference type="GO" id="GO:0017056">
    <property type="term" value="F:structural constituent of nuclear pore"/>
    <property type="evidence" value="ECO:0007669"/>
    <property type="project" value="TreeGrafter"/>
</dbReference>
<dbReference type="InterPro" id="IPR021827">
    <property type="entry name" value="Nup186/Nup192/Nup205"/>
</dbReference>
<sequence length="1648" mass="180982">MDDIDDPLTRLQMLQRDLSAFNETRLENLDRLELELAACRSDLQRLLHRNRKSEQSRAKVAPSTTPPPTTLTIDNVDYEVNELFRQSALYAADVLDLDELEAALLCIRSQSLIQNTQDPTALAIKAVVLFHEERVAVLECVRIIMQGSVDGETDEQVQDEFRGIVRQSLVGQGGQADGSAYWNKCMEGLSDIEAFITKVATEKDKAIMTGEDLSGIKGEWLVVQRMLLTRQHESMASIVSYLMRGGWVQAEQYRGFLSRAASVDIPADIAIHYLPSLISGSATFACDHATTTPEAAASIYNLFAAGSGQLQWRNNDLQAAATVFWLAEYNAGFTAGNGAYNQGSASQTREDNARAKLFFDALKGNALRYILATASFLKPVVWHDPARTAIVYHLAHDGLVIPVEAPRPSPDFSNMTMRELQVFGEAMVANMSDALRKLKVEEDENRRALLSQSTNAVDHELDLERFMVILAYAWHDDAEAANELWWANRESNLFGFLRFVSQRLSTPRVAALCTLLQSIACDEKTANAAHRFLLEDAAMIGGKVRKTYAISWSQIFSELELYASTLKDRPSAPKTSPGQDLELDEMVLEEGETSVMLESYLGLTARICRNSPDARNWLLKEQTFHLGEVMFQLLRSADYARIRACCLELLTAFLTDNSIEVRNGLWVLFDSWVSSGGLDGSSAARPPGRRQYQAKHYLSSYAADSEAGAAMVAFINALASPMAGTAEQLLDQLPFPEALGRPHRHEGIHSYVDFVMDDVLARKITPMQPDEPLLHILRYECLHFAFQCLSTFNEDIVLVANTTNAEIDSAMETKSFVRYASLHPFARVMEWLFDKKVASSLFMSLQQSQDALNDADPNSPLVQSTLKAAQVLLLAWDLQPTYFDLVRPTIVSHNPKTQPISATWTSIDEIFLTHLSTVMDIAQLTTCGQVDIGLECIKLLEKIGASRKLSETAGGQYGSRIISVLTPVSDSLTTQLTAEFTLLEWDLESNDEPLKVVRARAVLNLLKASLKMSDRTPGLAHTLLGFRCRERVVEVPPESPFDRSESLFHAIAACAGSSPTITPQYGNTSWLLALKRGCLEVILKLAVHPLTARIVQPILRSMDLLGAVSHNLAPASASPSWDGKVLSDVDLLRSTSAYSLRDFMRVRESFFEIASTELRTAATQSAYSVQEKIVSILLGTIKLPTGEEVSTASIFELFDFFDAETTSPFDLPPSKFFGDDVSACTKEDPETGISFDLKMANLFLVLRKKQLKDKGIIQDATQETAADDEIVSTCNAMMSQNSFTAIQSARLAALEAWTDLVSMIVTTGGMQQADVIALSLQGLLVTLPKFERSLSDNMDAAALLAKLTLNFTQAIIPASQGSSDQTASVAIERMLSAFRVSLKVITDSTTDLGLRDVAYRTCCAVLASIPNVPTTGRNSQAASARQLLQLVQNAGERLLAVTTEDTFSGRGATCVSALLFLDGLVLLFQGLKANTQMLRGLMKLNFVPVLIDTGIGNVASAFKSDDETIATMAFYHTAMALLLRLCNTVDGAQLVINSGLFPAIEESKLFSTDPDIGLDIENPAALEEFYAFLGDVVRLMTATVVQKGAGLAKSFLQQHHFTVQAILKQATRGQALDAAEELCRLLMASGFLEDDQSSSGATFTNGFT</sequence>